<evidence type="ECO:0000313" key="1">
    <source>
        <dbReference type="EMBL" id="ERF59913.1"/>
    </source>
</evidence>
<evidence type="ECO:0000313" key="4">
    <source>
        <dbReference type="Proteomes" id="UP000016646"/>
    </source>
</evidence>
<dbReference type="EMBL" id="AVQI01000013">
    <property type="protein sequence ID" value="ERK04779.1"/>
    <property type="molecule type" value="Genomic_DNA"/>
</dbReference>
<proteinExistence type="predicted"/>
<dbReference type="AlphaFoldDB" id="U2N002"/>
<evidence type="ECO:0000313" key="2">
    <source>
        <dbReference type="EMBL" id="ERK04779.1"/>
    </source>
</evidence>
<dbReference type="Proteomes" id="UP000016646">
    <property type="component" value="Unassembled WGS sequence"/>
</dbReference>
<dbReference type="PATRIC" id="fig|1125725.3.peg.2145"/>
<accession>U2N002</accession>
<dbReference type="Proteomes" id="UP000016412">
    <property type="component" value="Unassembled WGS sequence"/>
</dbReference>
<reference evidence="3 4" key="1">
    <citation type="submission" date="2013-08" db="EMBL/GenBank/DDBJ databases">
        <authorList>
            <person name="Durkin A.S."/>
            <person name="Haft D.R."/>
            <person name="McCorrison J."/>
            <person name="Torralba M."/>
            <person name="Gillis M."/>
            <person name="Haft D.H."/>
            <person name="Methe B."/>
            <person name="Sutton G."/>
            <person name="Nelson K.E."/>
        </authorList>
    </citation>
    <scope>NUCLEOTIDE SEQUENCE [LARGE SCALE GENOMIC DNA]</scope>
    <source>
        <strain evidence="2 4">ATCC 35536</strain>
        <strain evidence="1 3">VPI DR56BR1116</strain>
    </source>
</reference>
<gene>
    <name evidence="2" type="ORF">HMPREF0860_2426</name>
    <name evidence="1" type="ORF">HMPREF1325_0651</name>
</gene>
<sequence>MPHPRKRVKYPVAKHPAANFLQAGTRVHGAEAEKRCGMRSLMALVYDR</sequence>
<evidence type="ECO:0000313" key="3">
    <source>
        <dbReference type="Proteomes" id="UP000016412"/>
    </source>
</evidence>
<comment type="caution">
    <text evidence="1">The sequence shown here is derived from an EMBL/GenBank/DDBJ whole genome shotgun (WGS) entry which is preliminary data.</text>
</comment>
<name>U2N002_TRESO</name>
<keyword evidence="4" id="KW-1185">Reference proteome</keyword>
<dbReference type="EMBL" id="AUZJ01000054">
    <property type="protein sequence ID" value="ERF59913.1"/>
    <property type="molecule type" value="Genomic_DNA"/>
</dbReference>
<protein>
    <submittedName>
        <fullName evidence="1">Uncharacterized protein</fullName>
    </submittedName>
</protein>
<organism evidence="1 3">
    <name type="scientific">Treponema socranskii subsp. socranskii VPI DR56BR1116 = ATCC 35536</name>
    <dbReference type="NCBI Taxonomy" id="1125725"/>
    <lineage>
        <taxon>Bacteria</taxon>
        <taxon>Pseudomonadati</taxon>
        <taxon>Spirochaetota</taxon>
        <taxon>Spirochaetia</taxon>
        <taxon>Spirochaetales</taxon>
        <taxon>Treponemataceae</taxon>
        <taxon>Treponema</taxon>
    </lineage>
</organism>